<dbReference type="Pfam" id="PF01944">
    <property type="entry name" value="SpoIIM"/>
    <property type="match status" value="1"/>
</dbReference>
<feature type="transmembrane region" description="Helical" evidence="1">
    <location>
        <begin position="258"/>
        <end position="276"/>
    </location>
</feature>
<feature type="transmembrane region" description="Helical" evidence="1">
    <location>
        <begin position="219"/>
        <end position="238"/>
    </location>
</feature>
<sequence>MRESTFIKKNLQRWKKYQDQPAEDPDEMAERFTSLLDDLAYAKTFYSFSKVTSYINSLAANIYHSIYGNRKEQDGRFRNFFKYELPLLFRRYHRLFLFTFLFFLLFCIIAAFSAAHDETFVRGVLGDEYVSMTEQNINNGDPFGVYKQENELVMFLWIAKNNITVAMMTFMGGIFFGIGTLWYMLKTGVMLGSFQYYFFSKGLGFKSVLVIWIHGTLEISAIVIAGCAGLVMISGFIFPGTRKRLDALKKTARDGVKIMITLVPIFIVAAFLEGFVTRHTAMPLWASISILLLSLIFIVGYFIVYPIYLHKQGYKLGLKANIIKPVK</sequence>
<keyword evidence="1" id="KW-0812">Transmembrane</keyword>
<keyword evidence="1" id="KW-0472">Membrane</keyword>
<comment type="caution">
    <text evidence="2">The sequence shown here is derived from an EMBL/GenBank/DDBJ whole genome shotgun (WGS) entry which is preliminary data.</text>
</comment>
<dbReference type="AlphaFoldDB" id="A0A5C6LXB5"/>
<keyword evidence="1" id="KW-1133">Transmembrane helix</keyword>
<name>A0A5C6LXB5_9BACT</name>
<gene>
    <name evidence="2" type="ORF">FEF09_07120</name>
</gene>
<feature type="transmembrane region" description="Helical" evidence="1">
    <location>
        <begin position="163"/>
        <end position="184"/>
    </location>
</feature>
<evidence type="ECO:0000313" key="2">
    <source>
        <dbReference type="EMBL" id="TWW01220.1"/>
    </source>
</evidence>
<dbReference type="OrthoDB" id="9800053at2"/>
<dbReference type="PANTHER" id="PTHR35337">
    <property type="entry name" value="SLR1478 PROTEIN"/>
    <property type="match status" value="1"/>
</dbReference>
<dbReference type="PANTHER" id="PTHR35337:SF1">
    <property type="entry name" value="SLR1478 PROTEIN"/>
    <property type="match status" value="1"/>
</dbReference>
<protein>
    <submittedName>
        <fullName evidence="2">Stage II sporulation protein M</fullName>
    </submittedName>
</protein>
<dbReference type="InterPro" id="IPR002798">
    <property type="entry name" value="SpoIIM-like"/>
</dbReference>
<dbReference type="EMBL" id="VOHS01000005">
    <property type="protein sequence ID" value="TWW01220.1"/>
    <property type="molecule type" value="Genomic_DNA"/>
</dbReference>
<feature type="transmembrane region" description="Helical" evidence="1">
    <location>
        <begin position="95"/>
        <end position="115"/>
    </location>
</feature>
<dbReference type="Proteomes" id="UP000318815">
    <property type="component" value="Unassembled WGS sequence"/>
</dbReference>
<evidence type="ECO:0000256" key="1">
    <source>
        <dbReference type="SAM" id="Phobius"/>
    </source>
</evidence>
<reference evidence="2 3" key="1">
    <citation type="submission" date="2019-08" db="EMBL/GenBank/DDBJ databases">
        <title>Whole genome sequencing of chitin degrading bacteria Chitinophaga pinensis YS16.</title>
        <authorList>
            <person name="Singh R.P."/>
            <person name="Manchanda G."/>
            <person name="Maurya I.K."/>
            <person name="Joshi N.K."/>
            <person name="Srivastava A.K."/>
        </authorList>
    </citation>
    <scope>NUCLEOTIDE SEQUENCE [LARGE SCALE GENOMIC DNA]</scope>
    <source>
        <strain evidence="2 3">YS-16</strain>
    </source>
</reference>
<organism evidence="2 3">
    <name type="scientific">Chitinophaga pinensis</name>
    <dbReference type="NCBI Taxonomy" id="79329"/>
    <lineage>
        <taxon>Bacteria</taxon>
        <taxon>Pseudomonadati</taxon>
        <taxon>Bacteroidota</taxon>
        <taxon>Chitinophagia</taxon>
        <taxon>Chitinophagales</taxon>
        <taxon>Chitinophagaceae</taxon>
        <taxon>Chitinophaga</taxon>
    </lineage>
</organism>
<keyword evidence="3" id="KW-1185">Reference proteome</keyword>
<evidence type="ECO:0000313" key="3">
    <source>
        <dbReference type="Proteomes" id="UP000318815"/>
    </source>
</evidence>
<accession>A0A5C6LXB5</accession>
<feature type="transmembrane region" description="Helical" evidence="1">
    <location>
        <begin position="282"/>
        <end position="309"/>
    </location>
</feature>
<proteinExistence type="predicted"/>
<dbReference type="RefSeq" id="WP_146304473.1">
    <property type="nucleotide sequence ID" value="NZ_VOHS01000005.1"/>
</dbReference>
<feature type="transmembrane region" description="Helical" evidence="1">
    <location>
        <begin position="196"/>
        <end position="213"/>
    </location>
</feature>